<dbReference type="EMBL" id="CAKMRJ010005523">
    <property type="protein sequence ID" value="CAH1444466.1"/>
    <property type="molecule type" value="Genomic_DNA"/>
</dbReference>
<evidence type="ECO:0000313" key="2">
    <source>
        <dbReference type="Proteomes" id="UP001157418"/>
    </source>
</evidence>
<evidence type="ECO:0000313" key="1">
    <source>
        <dbReference type="EMBL" id="CAH1444466.1"/>
    </source>
</evidence>
<keyword evidence="2" id="KW-1185">Reference proteome</keyword>
<comment type="caution">
    <text evidence="1">The sequence shown here is derived from an EMBL/GenBank/DDBJ whole genome shotgun (WGS) entry which is preliminary data.</text>
</comment>
<gene>
    <name evidence="1" type="ORF">LVIROSA_LOCUS30292</name>
</gene>
<dbReference type="AlphaFoldDB" id="A0AAU9P2Z7"/>
<accession>A0AAU9P2Z7</accession>
<reference evidence="1 2" key="1">
    <citation type="submission" date="2022-01" db="EMBL/GenBank/DDBJ databases">
        <authorList>
            <person name="Xiong W."/>
            <person name="Schranz E."/>
        </authorList>
    </citation>
    <scope>NUCLEOTIDE SEQUENCE [LARGE SCALE GENOMIC DNA]</scope>
</reference>
<proteinExistence type="predicted"/>
<sequence>METLAGREVTLLERLHMKRLVSSTLIMKESTLPNSLSWSESSMDSTMNPSVLETTASVAPFPKKIMQTEPDNSKPMTSSTRVDLRCLCSKRKVRVEKILSLEGVMSHLDQVINLSPPKKISTRGSDTKGRGQFQCPFAITSIPKGHELANSSDEESIDRARSCLMVGIHPLNEVSCHTRQRANILVGQQSKFEEAF</sequence>
<protein>
    <submittedName>
        <fullName evidence="1">Uncharacterized protein</fullName>
    </submittedName>
</protein>
<dbReference type="Proteomes" id="UP001157418">
    <property type="component" value="Unassembled WGS sequence"/>
</dbReference>
<organism evidence="1 2">
    <name type="scientific">Lactuca virosa</name>
    <dbReference type="NCBI Taxonomy" id="75947"/>
    <lineage>
        <taxon>Eukaryota</taxon>
        <taxon>Viridiplantae</taxon>
        <taxon>Streptophyta</taxon>
        <taxon>Embryophyta</taxon>
        <taxon>Tracheophyta</taxon>
        <taxon>Spermatophyta</taxon>
        <taxon>Magnoliopsida</taxon>
        <taxon>eudicotyledons</taxon>
        <taxon>Gunneridae</taxon>
        <taxon>Pentapetalae</taxon>
        <taxon>asterids</taxon>
        <taxon>campanulids</taxon>
        <taxon>Asterales</taxon>
        <taxon>Asteraceae</taxon>
        <taxon>Cichorioideae</taxon>
        <taxon>Cichorieae</taxon>
        <taxon>Lactucinae</taxon>
        <taxon>Lactuca</taxon>
    </lineage>
</organism>
<name>A0AAU9P2Z7_9ASTR</name>